<evidence type="ECO:0000256" key="5">
    <source>
        <dbReference type="ARBA" id="ARBA00022840"/>
    </source>
</evidence>
<comment type="similarity">
    <text evidence="10 11">Belongs to the class-I aminoacyl-tRNA synthetase family. TyrS type 1 subfamily.</text>
</comment>
<feature type="short sequence motif" description="'HIGH' region" evidence="11">
    <location>
        <begin position="44"/>
        <end position="53"/>
    </location>
</feature>
<dbReference type="InterPro" id="IPR014729">
    <property type="entry name" value="Rossmann-like_a/b/a_fold"/>
</dbReference>
<evidence type="ECO:0000259" key="13">
    <source>
        <dbReference type="Pfam" id="PF22421"/>
    </source>
</evidence>
<evidence type="ECO:0000256" key="1">
    <source>
        <dbReference type="ARBA" id="ARBA00004496"/>
    </source>
</evidence>
<dbReference type="Proteomes" id="UP001141619">
    <property type="component" value="Unassembled WGS sequence"/>
</dbReference>
<dbReference type="AlphaFoldDB" id="A0A9X3TXM2"/>
<evidence type="ECO:0000313" key="15">
    <source>
        <dbReference type="Proteomes" id="UP001141619"/>
    </source>
</evidence>
<dbReference type="FunFam" id="3.40.50.620:FF:000008">
    <property type="entry name" value="Tyrosine--tRNA ligase"/>
    <property type="match status" value="1"/>
</dbReference>
<keyword evidence="2 11" id="KW-0963">Cytoplasm</keyword>
<dbReference type="GO" id="GO:0006437">
    <property type="term" value="P:tyrosyl-tRNA aminoacylation"/>
    <property type="evidence" value="ECO:0007669"/>
    <property type="project" value="UniProtKB-UniRule"/>
</dbReference>
<feature type="binding site" evidence="11">
    <location>
        <position position="39"/>
    </location>
    <ligand>
        <name>L-tyrosine</name>
        <dbReference type="ChEBI" id="CHEBI:58315"/>
    </ligand>
</feature>
<evidence type="ECO:0000256" key="3">
    <source>
        <dbReference type="ARBA" id="ARBA00022598"/>
    </source>
</evidence>
<feature type="short sequence motif" description="'KMSKS' region" evidence="11">
    <location>
        <begin position="236"/>
        <end position="240"/>
    </location>
</feature>
<dbReference type="InterPro" id="IPR002307">
    <property type="entry name" value="Tyr-tRNA-ligase"/>
</dbReference>
<dbReference type="InterPro" id="IPR002305">
    <property type="entry name" value="aa-tRNA-synth_Ic"/>
</dbReference>
<reference evidence="14" key="1">
    <citation type="submission" date="2022-08" db="EMBL/GenBank/DDBJ databases">
        <authorList>
            <person name="Vandamme P."/>
            <person name="Hettiarachchi A."/>
            <person name="Peeters C."/>
            <person name="Cnockaert M."/>
            <person name="Carlier A."/>
        </authorList>
    </citation>
    <scope>NUCLEOTIDE SEQUENCE</scope>
    <source>
        <strain evidence="14">LMG 31809</strain>
    </source>
</reference>
<dbReference type="Pfam" id="PF00579">
    <property type="entry name" value="tRNA-synt_1b"/>
    <property type="match status" value="1"/>
</dbReference>
<evidence type="ECO:0000256" key="6">
    <source>
        <dbReference type="ARBA" id="ARBA00022884"/>
    </source>
</evidence>
<dbReference type="GO" id="GO:0005829">
    <property type="term" value="C:cytosol"/>
    <property type="evidence" value="ECO:0007669"/>
    <property type="project" value="TreeGrafter"/>
</dbReference>
<protein>
    <recommendedName>
        <fullName evidence="11">Tyrosine--tRNA ligase</fullName>
        <ecNumber evidence="11">6.1.1.1</ecNumber>
    </recommendedName>
    <alternativeName>
        <fullName evidence="11">Tyrosyl-tRNA synthetase</fullName>
        <shortName evidence="11">TyrRS</shortName>
    </alternativeName>
</protein>
<dbReference type="InterPro" id="IPR054608">
    <property type="entry name" value="SYY-like_C"/>
</dbReference>
<dbReference type="PRINTS" id="PR01040">
    <property type="entry name" value="TRNASYNTHTYR"/>
</dbReference>
<gene>
    <name evidence="11 14" type="primary">tyrS</name>
    <name evidence="14" type="ORF">NYP16_06250</name>
</gene>
<feature type="binding site" evidence="11">
    <location>
        <position position="180"/>
    </location>
    <ligand>
        <name>L-tyrosine</name>
        <dbReference type="ChEBI" id="CHEBI:58315"/>
    </ligand>
</feature>
<dbReference type="InterPro" id="IPR036986">
    <property type="entry name" value="S4_RNA-bd_sf"/>
</dbReference>
<feature type="binding site" evidence="11">
    <location>
        <position position="176"/>
    </location>
    <ligand>
        <name>L-tyrosine</name>
        <dbReference type="ChEBI" id="CHEBI:58315"/>
    </ligand>
</feature>
<dbReference type="PANTHER" id="PTHR11766:SF0">
    <property type="entry name" value="TYROSINE--TRNA LIGASE, MITOCHONDRIAL"/>
    <property type="match status" value="1"/>
</dbReference>
<dbReference type="EC" id="6.1.1.1" evidence="11"/>
<comment type="subunit">
    <text evidence="11">Homodimer.</text>
</comment>
<dbReference type="InterPro" id="IPR024107">
    <property type="entry name" value="Tyr-tRNA-ligase_bac_1"/>
</dbReference>
<accession>A0A9X3TXM2</accession>
<keyword evidence="8 11" id="KW-0030">Aminoacyl-tRNA synthetase</keyword>
<dbReference type="GO" id="GO:0042803">
    <property type="term" value="F:protein homodimerization activity"/>
    <property type="evidence" value="ECO:0007669"/>
    <property type="project" value="UniProtKB-ARBA"/>
</dbReference>
<evidence type="ECO:0000256" key="8">
    <source>
        <dbReference type="ARBA" id="ARBA00023146"/>
    </source>
</evidence>
<evidence type="ECO:0000256" key="4">
    <source>
        <dbReference type="ARBA" id="ARBA00022741"/>
    </source>
</evidence>
<dbReference type="Gene3D" id="1.10.240.10">
    <property type="entry name" value="Tyrosyl-Transfer RNA Synthetase"/>
    <property type="match status" value="1"/>
</dbReference>
<comment type="function">
    <text evidence="11">Catalyzes the attachment of tyrosine to tRNA(Tyr) in a two-step reaction: tyrosine is first activated by ATP to form Tyr-AMP and then transferred to the acceptor end of tRNA(Tyr).</text>
</comment>
<name>A0A9X3TXM2_9PROT</name>
<comment type="catalytic activity">
    <reaction evidence="9 11">
        <text>tRNA(Tyr) + L-tyrosine + ATP = L-tyrosyl-tRNA(Tyr) + AMP + diphosphate + H(+)</text>
        <dbReference type="Rhea" id="RHEA:10220"/>
        <dbReference type="Rhea" id="RHEA-COMP:9706"/>
        <dbReference type="Rhea" id="RHEA-COMP:9707"/>
        <dbReference type="ChEBI" id="CHEBI:15378"/>
        <dbReference type="ChEBI" id="CHEBI:30616"/>
        <dbReference type="ChEBI" id="CHEBI:33019"/>
        <dbReference type="ChEBI" id="CHEBI:58315"/>
        <dbReference type="ChEBI" id="CHEBI:78442"/>
        <dbReference type="ChEBI" id="CHEBI:78536"/>
        <dbReference type="ChEBI" id="CHEBI:456215"/>
        <dbReference type="EC" id="6.1.1.1"/>
    </reaction>
</comment>
<evidence type="ECO:0000256" key="2">
    <source>
        <dbReference type="ARBA" id="ARBA00022490"/>
    </source>
</evidence>
<keyword evidence="7 11" id="KW-0648">Protein biosynthesis</keyword>
<evidence type="ECO:0000256" key="10">
    <source>
        <dbReference type="ARBA" id="ARBA00060965"/>
    </source>
</evidence>
<dbReference type="FunFam" id="1.10.240.10:FF:000001">
    <property type="entry name" value="Tyrosine--tRNA ligase"/>
    <property type="match status" value="1"/>
</dbReference>
<comment type="subcellular location">
    <subcellularLocation>
        <location evidence="1 11">Cytoplasm</location>
    </subcellularLocation>
</comment>
<dbReference type="PANTHER" id="PTHR11766">
    <property type="entry name" value="TYROSYL-TRNA SYNTHETASE"/>
    <property type="match status" value="1"/>
</dbReference>
<dbReference type="NCBIfam" id="TIGR00234">
    <property type="entry name" value="tyrS"/>
    <property type="match status" value="1"/>
</dbReference>
<evidence type="ECO:0000256" key="7">
    <source>
        <dbReference type="ARBA" id="ARBA00022917"/>
    </source>
</evidence>
<dbReference type="RefSeq" id="WP_279347163.1">
    <property type="nucleotide sequence ID" value="NZ_JANWOI010000002.1"/>
</dbReference>
<dbReference type="SUPFAM" id="SSF55174">
    <property type="entry name" value="Alpha-L RNA-binding motif"/>
    <property type="match status" value="1"/>
</dbReference>
<keyword evidence="5 11" id="KW-0067">ATP-binding</keyword>
<comment type="caution">
    <text evidence="14">The sequence shown here is derived from an EMBL/GenBank/DDBJ whole genome shotgun (WGS) entry which is preliminary data.</text>
</comment>
<dbReference type="CDD" id="cd00805">
    <property type="entry name" value="TyrRS_core"/>
    <property type="match status" value="1"/>
</dbReference>
<dbReference type="CDD" id="cd00165">
    <property type="entry name" value="S4"/>
    <property type="match status" value="1"/>
</dbReference>
<dbReference type="Gene3D" id="3.40.50.620">
    <property type="entry name" value="HUPs"/>
    <property type="match status" value="1"/>
</dbReference>
<dbReference type="GO" id="GO:0005524">
    <property type="term" value="F:ATP binding"/>
    <property type="evidence" value="ECO:0007669"/>
    <property type="project" value="UniProtKB-UniRule"/>
</dbReference>
<dbReference type="InterPro" id="IPR001412">
    <property type="entry name" value="aa-tRNA-synth_I_CS"/>
</dbReference>
<evidence type="ECO:0000256" key="12">
    <source>
        <dbReference type="PROSITE-ProRule" id="PRU00182"/>
    </source>
</evidence>
<evidence type="ECO:0000256" key="11">
    <source>
        <dbReference type="HAMAP-Rule" id="MF_02006"/>
    </source>
</evidence>
<dbReference type="GO" id="GO:0003723">
    <property type="term" value="F:RNA binding"/>
    <property type="evidence" value="ECO:0007669"/>
    <property type="project" value="UniProtKB-KW"/>
</dbReference>
<dbReference type="PROSITE" id="PS00178">
    <property type="entry name" value="AA_TRNA_LIGASE_I"/>
    <property type="match status" value="1"/>
</dbReference>
<reference evidence="14" key="2">
    <citation type="journal article" date="2023" name="Syst. Appl. Microbiol.">
        <title>Govania unica gen. nov., sp. nov., a rare biosphere bacterium that represents a novel family in the class Alphaproteobacteria.</title>
        <authorList>
            <person name="Vandamme P."/>
            <person name="Peeters C."/>
            <person name="Hettiarachchi A."/>
            <person name="Cnockaert M."/>
            <person name="Carlier A."/>
        </authorList>
    </citation>
    <scope>NUCLEOTIDE SEQUENCE</scope>
    <source>
        <strain evidence="14">LMG 31809</strain>
    </source>
</reference>
<feature type="binding site" evidence="11">
    <location>
        <position position="239"/>
    </location>
    <ligand>
        <name>ATP</name>
        <dbReference type="ChEBI" id="CHEBI:30616"/>
    </ligand>
</feature>
<keyword evidence="3 11" id="KW-0436">Ligase</keyword>
<dbReference type="HAMAP" id="MF_02006">
    <property type="entry name" value="Tyr_tRNA_synth_type1"/>
    <property type="match status" value="1"/>
</dbReference>
<dbReference type="InterPro" id="IPR024088">
    <property type="entry name" value="Tyr-tRNA-ligase_bac-type"/>
</dbReference>
<keyword evidence="15" id="KW-1185">Reference proteome</keyword>
<organism evidence="14 15">
    <name type="scientific">Govanella unica</name>
    <dbReference type="NCBI Taxonomy" id="2975056"/>
    <lineage>
        <taxon>Bacteria</taxon>
        <taxon>Pseudomonadati</taxon>
        <taxon>Pseudomonadota</taxon>
        <taxon>Alphaproteobacteria</taxon>
        <taxon>Emcibacterales</taxon>
        <taxon>Govanellaceae</taxon>
        <taxon>Govanella</taxon>
    </lineage>
</organism>
<dbReference type="GO" id="GO:0004831">
    <property type="term" value="F:tyrosine-tRNA ligase activity"/>
    <property type="evidence" value="ECO:0007669"/>
    <property type="project" value="UniProtKB-UniRule"/>
</dbReference>
<evidence type="ECO:0000313" key="14">
    <source>
        <dbReference type="EMBL" id="MDA5193553.1"/>
    </source>
</evidence>
<proteinExistence type="inferred from homology"/>
<dbReference type="EMBL" id="JANWOI010000002">
    <property type="protein sequence ID" value="MDA5193553.1"/>
    <property type="molecule type" value="Genomic_DNA"/>
</dbReference>
<sequence>MTKVKSDFLNVLIERGYLHQCTDLEGLDAAFEAGIVPAYTGFDPTGASLHVGHLLPIMLLRLYQRMGHKPIVLIGGGTSKVGDPSGKDDTRQLLTDDMIASNMASIQTIFDQFLTFGTGPTDAIMVNNAEWLDKLAYIPFLRDVGRHFSVNRMLSMDSVKLRLERDQPLSFLEFNYMILQAYDFVELNKRYGCAVQLGGSDQWGNIVSGIDLGRRLNDMSLYGLTMPLITTASGAKMGKTAKGAIWLKDDLLPSYDYWQFWRNTADADVGRFLALFTELPMDEIRRLESLGGSEINEAKKILANEATALLHGRQAATQAEDTARRTFEEGAFGGDLPTITVPRAELEAGIQLIDLLARTPLATSKGEARRLIRQGGIRVNDEKAEDELANLTLATLNADGVIKLSAGKKKHALVQVG</sequence>
<keyword evidence="4 11" id="KW-0547">Nucleotide-binding</keyword>
<keyword evidence="6 12" id="KW-0694">RNA-binding</keyword>
<feature type="domain" description="Tyrosine--tRNA ligase SYY-like C-terminal" evidence="13">
    <location>
        <begin position="341"/>
        <end position="414"/>
    </location>
</feature>
<dbReference type="Gene3D" id="3.10.290.10">
    <property type="entry name" value="RNA-binding S4 domain"/>
    <property type="match status" value="1"/>
</dbReference>
<dbReference type="PROSITE" id="PS50889">
    <property type="entry name" value="S4"/>
    <property type="match status" value="1"/>
</dbReference>
<dbReference type="Pfam" id="PF22421">
    <property type="entry name" value="SYY_C-terminal"/>
    <property type="match status" value="1"/>
</dbReference>
<dbReference type="SUPFAM" id="SSF52374">
    <property type="entry name" value="Nucleotidylyl transferase"/>
    <property type="match status" value="1"/>
</dbReference>
<evidence type="ECO:0000256" key="9">
    <source>
        <dbReference type="ARBA" id="ARBA00048248"/>
    </source>
</evidence>